<dbReference type="Proteomes" id="UP000264313">
    <property type="component" value="Unassembled WGS sequence"/>
</dbReference>
<dbReference type="STRING" id="1132855.GCA_000384255_01981"/>
<protein>
    <recommendedName>
        <fullName evidence="3">ASCH domain-containing protein</fullName>
    </recommendedName>
</protein>
<reference evidence="1 2" key="1">
    <citation type="journal article" date="2018" name="Nat. Biotechnol.">
        <title>A standardized bacterial taxonomy based on genome phylogeny substantially revises the tree of life.</title>
        <authorList>
            <person name="Parks D.H."/>
            <person name="Chuvochina M."/>
            <person name="Waite D.W."/>
            <person name="Rinke C."/>
            <person name="Skarshewski A."/>
            <person name="Chaumeil P.A."/>
            <person name="Hugenholtz P."/>
        </authorList>
    </citation>
    <scope>NUCLEOTIDE SEQUENCE [LARGE SCALE GENOMIC DNA]</scope>
    <source>
        <strain evidence="1">UBA9958</strain>
    </source>
</reference>
<evidence type="ECO:0008006" key="3">
    <source>
        <dbReference type="Google" id="ProtNLM"/>
    </source>
</evidence>
<proteinExistence type="predicted"/>
<dbReference type="InterPro" id="IPR015947">
    <property type="entry name" value="PUA-like_sf"/>
</dbReference>
<evidence type="ECO:0000313" key="1">
    <source>
        <dbReference type="EMBL" id="HBA09480.1"/>
    </source>
</evidence>
<evidence type="ECO:0000313" key="2">
    <source>
        <dbReference type="Proteomes" id="UP000264313"/>
    </source>
</evidence>
<gene>
    <name evidence="1" type="ORF">DCW48_07915</name>
</gene>
<dbReference type="AlphaFoldDB" id="A0A351RBQ9"/>
<dbReference type="SUPFAM" id="SSF88697">
    <property type="entry name" value="PUA domain-like"/>
    <property type="match status" value="1"/>
</dbReference>
<dbReference type="EMBL" id="DNAA01000191">
    <property type="protein sequence ID" value="HBA09480.1"/>
    <property type="molecule type" value="Genomic_DNA"/>
</dbReference>
<organism evidence="1 2">
    <name type="scientific">Methylotenera mobilis</name>
    <dbReference type="NCBI Taxonomy" id="359408"/>
    <lineage>
        <taxon>Bacteria</taxon>
        <taxon>Pseudomonadati</taxon>
        <taxon>Pseudomonadota</taxon>
        <taxon>Betaproteobacteria</taxon>
        <taxon>Nitrosomonadales</taxon>
        <taxon>Methylophilaceae</taxon>
        <taxon>Methylotenera</taxon>
    </lineage>
</organism>
<sequence length="160" mass="17676">MTEIERLKAGATKGCYQALSFKQPFAWLIANGYLMVDDRTWGTTYRGPILIHASKGLYDVYYDYLKANTDIPLPAKEKLEFGGVVGVADLILCSRPGELPESTSLQHRAQFQGVNSKHYGLLFEQPKPLALMPCSGKLGIFEIDIDALLNAPPPAQAELF</sequence>
<accession>A0A351RBQ9</accession>
<dbReference type="Gene3D" id="2.30.130.30">
    <property type="entry name" value="Hypothetical protein"/>
    <property type="match status" value="1"/>
</dbReference>
<comment type="caution">
    <text evidence="1">The sequence shown here is derived from an EMBL/GenBank/DDBJ whole genome shotgun (WGS) entry which is preliminary data.</text>
</comment>
<name>A0A351RBQ9_9PROT</name>